<proteinExistence type="predicted"/>
<dbReference type="AlphaFoldDB" id="A0A157LX29"/>
<dbReference type="InterPro" id="IPR011051">
    <property type="entry name" value="RmlC_Cupin_sf"/>
</dbReference>
<dbReference type="Pfam" id="PF05962">
    <property type="entry name" value="HutD"/>
    <property type="match status" value="1"/>
</dbReference>
<evidence type="ECO:0000313" key="1">
    <source>
        <dbReference type="EMBL" id="SAI01327.1"/>
    </source>
</evidence>
<dbReference type="Gene3D" id="2.60.120.10">
    <property type="entry name" value="Jelly Rolls"/>
    <property type="match status" value="1"/>
</dbReference>
<reference evidence="1 2" key="1">
    <citation type="submission" date="2016-03" db="EMBL/GenBank/DDBJ databases">
        <authorList>
            <consortium name="Pathogen Informatics"/>
        </authorList>
    </citation>
    <scope>NUCLEOTIDE SEQUENCE [LARGE SCALE GENOMIC DNA]</scope>
    <source>
        <strain evidence="1 2">NCTC13364</strain>
    </source>
</reference>
<gene>
    <name evidence="1" type="primary">ves</name>
    <name evidence="1" type="ORF">SAMEA1982600_00925</name>
</gene>
<accession>A0A157LX29</accession>
<dbReference type="PANTHER" id="PTHR37943">
    <property type="entry name" value="PROTEIN VES"/>
    <property type="match status" value="1"/>
</dbReference>
<dbReference type="SUPFAM" id="SSF51182">
    <property type="entry name" value="RmlC-like cupins"/>
    <property type="match status" value="1"/>
</dbReference>
<sequence length="191" mass="19915">MSPSFVRRLADVPAESWKNGGGVTRTLAVHGDEWRVSIATISQDGAYSRFPGLRRLSMILSGAGVVLRGSGGTVELLPWRPLQYDGALDWQARLADGPCQALNVMARDGAYELSACTVDGRAGIPAGVHALVLANGSQLSIGHAAEGRLANLHQDEYAVMAPGPDARTVVADAVGAQPILILIAPVPAGRS</sequence>
<protein>
    <submittedName>
        <fullName evidence="1">Various environmental stresses-induced protein</fullName>
    </submittedName>
</protein>
<dbReference type="PANTHER" id="PTHR37943:SF1">
    <property type="entry name" value="PROTEIN VES"/>
    <property type="match status" value="1"/>
</dbReference>
<dbReference type="Proteomes" id="UP000077037">
    <property type="component" value="Unassembled WGS sequence"/>
</dbReference>
<dbReference type="OrthoDB" id="9800082at2"/>
<dbReference type="InterPro" id="IPR010282">
    <property type="entry name" value="Uncharacterised_HutD/Ves"/>
</dbReference>
<evidence type="ECO:0000313" key="2">
    <source>
        <dbReference type="Proteomes" id="UP000077037"/>
    </source>
</evidence>
<dbReference type="InterPro" id="IPR014710">
    <property type="entry name" value="RmlC-like_jellyroll"/>
</dbReference>
<dbReference type="CDD" id="cd20293">
    <property type="entry name" value="cupin_HutD_N"/>
    <property type="match status" value="1"/>
</dbReference>
<name>A0A157LX29_9BORD</name>
<dbReference type="EMBL" id="FKBS01000008">
    <property type="protein sequence ID" value="SAI01327.1"/>
    <property type="molecule type" value="Genomic_DNA"/>
</dbReference>
<organism evidence="1 2">
    <name type="scientific">Bordetella ansorpii</name>
    <dbReference type="NCBI Taxonomy" id="288768"/>
    <lineage>
        <taxon>Bacteria</taxon>
        <taxon>Pseudomonadati</taxon>
        <taxon>Pseudomonadota</taxon>
        <taxon>Betaproteobacteria</taxon>
        <taxon>Burkholderiales</taxon>
        <taxon>Alcaligenaceae</taxon>
        <taxon>Bordetella</taxon>
    </lineage>
</organism>
<dbReference type="RefSeq" id="WP_082887090.1">
    <property type="nucleotide sequence ID" value="NZ_FKBS01000008.1"/>
</dbReference>